<name>A0A1P8UTI7_9RHOB</name>
<feature type="signal peptide" evidence="1">
    <location>
        <begin position="1"/>
        <end position="27"/>
    </location>
</feature>
<feature type="chain" id="PRO_5012569018" evidence="1">
    <location>
        <begin position="28"/>
        <end position="155"/>
    </location>
</feature>
<dbReference type="InterPro" id="IPR027396">
    <property type="entry name" value="DsrEFH-like"/>
</dbReference>
<dbReference type="PANTHER" id="PTHR37691:SF1">
    <property type="entry name" value="BLR3518 PROTEIN"/>
    <property type="match status" value="1"/>
</dbReference>
<dbReference type="KEGG" id="paby:Ga0080574_TMP2363"/>
<dbReference type="STRING" id="1250539.Ga0080574_TMP2363"/>
<keyword evidence="3" id="KW-1185">Reference proteome</keyword>
<dbReference type="RefSeq" id="WP_076699278.1">
    <property type="nucleotide sequence ID" value="NZ_CP015093.1"/>
</dbReference>
<sequence length="155" mass="16728" precursor="true">MITRRIFAGLCLTAPAAAVLTATEAAAQMGAYGKQKVVYHINYPGGEGDKAYRGALRNIQNHINALGAENVEVKVLLHGNGIGLLQNANTDTALQTSVGSLKSQNVCFHVCNNTLVGREIDYSNDLYDVWEEDIVMSGVAELSKLQIDGFTYIKP</sequence>
<dbReference type="PANTHER" id="PTHR37691">
    <property type="entry name" value="BLR3518 PROTEIN"/>
    <property type="match status" value="1"/>
</dbReference>
<dbReference type="Proteomes" id="UP000187059">
    <property type="component" value="Chromosome"/>
</dbReference>
<protein>
    <submittedName>
        <fullName evidence="2">Uncharacterized protein</fullName>
    </submittedName>
</protein>
<gene>
    <name evidence="2" type="ORF">Ga0080574_TMP2363</name>
</gene>
<evidence type="ECO:0000256" key="1">
    <source>
        <dbReference type="SAM" id="SignalP"/>
    </source>
</evidence>
<proteinExistence type="predicted"/>
<dbReference type="Pfam" id="PF02635">
    <property type="entry name" value="DsrE"/>
    <property type="match status" value="1"/>
</dbReference>
<dbReference type="Gene3D" id="3.40.1260.10">
    <property type="entry name" value="DsrEFH-like"/>
    <property type="match status" value="1"/>
</dbReference>
<keyword evidence="1" id="KW-0732">Signal</keyword>
<dbReference type="EMBL" id="CP015093">
    <property type="protein sequence ID" value="APZ52697.1"/>
    <property type="molecule type" value="Genomic_DNA"/>
</dbReference>
<evidence type="ECO:0000313" key="3">
    <source>
        <dbReference type="Proteomes" id="UP000187059"/>
    </source>
</evidence>
<dbReference type="InterPro" id="IPR003787">
    <property type="entry name" value="Sulphur_relay_DsrE/F-like"/>
</dbReference>
<dbReference type="SUPFAM" id="SSF75169">
    <property type="entry name" value="DsrEFH-like"/>
    <property type="match status" value="1"/>
</dbReference>
<accession>A0A1P8UTI7</accession>
<evidence type="ECO:0000313" key="2">
    <source>
        <dbReference type="EMBL" id="APZ52697.1"/>
    </source>
</evidence>
<dbReference type="AlphaFoldDB" id="A0A1P8UTI7"/>
<dbReference type="OrthoDB" id="14053at2"/>
<reference evidence="2 3" key="1">
    <citation type="submission" date="2016-04" db="EMBL/GenBank/DDBJ databases">
        <title>Deep-sea bacteria in the southern Pacific.</title>
        <authorList>
            <person name="Tang K."/>
        </authorList>
    </citation>
    <scope>NUCLEOTIDE SEQUENCE [LARGE SCALE GENOMIC DNA]</scope>
    <source>
        <strain evidence="2 3">JLT2014</strain>
    </source>
</reference>
<organism evidence="2 3">
    <name type="scientific">Salipiger abyssi</name>
    <dbReference type="NCBI Taxonomy" id="1250539"/>
    <lineage>
        <taxon>Bacteria</taxon>
        <taxon>Pseudomonadati</taxon>
        <taxon>Pseudomonadota</taxon>
        <taxon>Alphaproteobacteria</taxon>
        <taxon>Rhodobacterales</taxon>
        <taxon>Roseobacteraceae</taxon>
        <taxon>Salipiger</taxon>
    </lineage>
</organism>